<gene>
    <name evidence="4" type="ORF">CUR86_07020</name>
</gene>
<accession>A0ABT6I3H0</accession>
<evidence type="ECO:0000256" key="2">
    <source>
        <dbReference type="SAM" id="MobiDB-lite"/>
    </source>
</evidence>
<sequence length="353" mass="39070">MLPTVRVVLAQVAPVFLDLERTIDKACQIIEEAAGLGADLIVFPETYLPAFPLWSAIHAPIDNHVFFTRLVNNSLTIDSQSMRKIASAAERHGIFVSIGFNESTPASIGCLWNSNAIFDDAGRLINHRRKLVPTFYEKLVWAPGDAEGLDVTETRLGKIGALICGENTNPLARYSLIAEGEQLHISTYPPIWPTHRPDEDRNYDLKAAIHIRAAAHAFEGKVFNLVVAGVLDQHTIDEVSRGNDDMRQQLERYPSGVSMVLDPSGQPVAMSEGEGEQLVQATIDLNLCIEPKQFHDVAGSYNRFDLFRLQLDKRPQRPLETLLTEPEHANVAPTEPLLSRHISTSDNKNPGAS</sequence>
<keyword evidence="5" id="KW-1185">Reference proteome</keyword>
<dbReference type="RefSeq" id="WP_110715892.1">
    <property type="nucleotide sequence ID" value="NZ_PGFS01000001.1"/>
</dbReference>
<dbReference type="InterPro" id="IPR036526">
    <property type="entry name" value="C-N_Hydrolase_sf"/>
</dbReference>
<organism evidence="4 5">
    <name type="scientific">Salinicola acroporae</name>
    <dbReference type="NCBI Taxonomy" id="1541440"/>
    <lineage>
        <taxon>Bacteria</taxon>
        <taxon>Pseudomonadati</taxon>
        <taxon>Pseudomonadota</taxon>
        <taxon>Gammaproteobacteria</taxon>
        <taxon>Oceanospirillales</taxon>
        <taxon>Halomonadaceae</taxon>
        <taxon>Salinicola</taxon>
    </lineage>
</organism>
<evidence type="ECO:0000259" key="3">
    <source>
        <dbReference type="PROSITE" id="PS50263"/>
    </source>
</evidence>
<dbReference type="CDD" id="cd07564">
    <property type="entry name" value="nitrilases_CHs"/>
    <property type="match status" value="1"/>
</dbReference>
<dbReference type="Proteomes" id="UP001162135">
    <property type="component" value="Unassembled WGS sequence"/>
</dbReference>
<dbReference type="PROSITE" id="PS50263">
    <property type="entry name" value="CN_HYDROLASE"/>
    <property type="match status" value="1"/>
</dbReference>
<dbReference type="Pfam" id="PF00795">
    <property type="entry name" value="CN_hydrolase"/>
    <property type="match status" value="1"/>
</dbReference>
<feature type="domain" description="CN hydrolase" evidence="3">
    <location>
        <begin position="5"/>
        <end position="285"/>
    </location>
</feature>
<name>A0ABT6I3H0_9GAMM</name>
<reference evidence="4" key="1">
    <citation type="journal article" date="2015" name="Antonie Van Leeuwenhoek">
        <title>Comparative 16S rRNA signatures and multilocus sequence analysis for the genus Salinicola and description of Salinicola acroporae sp. nov., isolated from coral Acropora digitifera.</title>
        <authorList>
            <person name="Lepcha R.T."/>
            <person name="Poddar A."/>
            <person name="Schumann P."/>
            <person name="Das S.K."/>
        </authorList>
    </citation>
    <scope>NUCLEOTIDE SEQUENCE</scope>
    <source>
        <strain evidence="4">S4-41</strain>
    </source>
</reference>
<comment type="caution">
    <text evidence="4">The sequence shown here is derived from an EMBL/GenBank/DDBJ whole genome shotgun (WGS) entry which is preliminary data.</text>
</comment>
<feature type="region of interest" description="Disordered" evidence="2">
    <location>
        <begin position="321"/>
        <end position="353"/>
    </location>
</feature>
<dbReference type="PANTHER" id="PTHR46044">
    <property type="entry name" value="NITRILASE"/>
    <property type="match status" value="1"/>
</dbReference>
<dbReference type="SUPFAM" id="SSF56317">
    <property type="entry name" value="Carbon-nitrogen hydrolase"/>
    <property type="match status" value="1"/>
</dbReference>
<evidence type="ECO:0000313" key="5">
    <source>
        <dbReference type="Proteomes" id="UP001162135"/>
    </source>
</evidence>
<protein>
    <submittedName>
        <fullName evidence="4">Aliphatic nitrilase</fullName>
    </submittedName>
</protein>
<dbReference type="InterPro" id="IPR044149">
    <property type="entry name" value="Nitrilases_CHs"/>
</dbReference>
<dbReference type="EMBL" id="PGFS01000001">
    <property type="protein sequence ID" value="MDH4572237.1"/>
    <property type="molecule type" value="Genomic_DNA"/>
</dbReference>
<dbReference type="InterPro" id="IPR003010">
    <property type="entry name" value="C-N_Hydrolase"/>
</dbReference>
<dbReference type="Gene3D" id="3.60.110.10">
    <property type="entry name" value="Carbon-nitrogen hydrolase"/>
    <property type="match status" value="1"/>
</dbReference>
<reference evidence="4" key="2">
    <citation type="submission" date="2017-11" db="EMBL/GenBank/DDBJ databases">
        <authorList>
            <person name="Das S.K."/>
        </authorList>
    </citation>
    <scope>NUCLEOTIDE SEQUENCE</scope>
    <source>
        <strain evidence="4">S4-41</strain>
    </source>
</reference>
<comment type="similarity">
    <text evidence="1">Belongs to the carbon-nitrogen hydrolase superfamily. Nitrilase family.</text>
</comment>
<dbReference type="PANTHER" id="PTHR46044:SF2">
    <property type="entry name" value="CN HYDROLASE DOMAIN-CONTAINING PROTEIN"/>
    <property type="match status" value="1"/>
</dbReference>
<evidence type="ECO:0000313" key="4">
    <source>
        <dbReference type="EMBL" id="MDH4572237.1"/>
    </source>
</evidence>
<evidence type="ECO:0000256" key="1">
    <source>
        <dbReference type="ARBA" id="ARBA00008129"/>
    </source>
</evidence>
<feature type="compositionally biased region" description="Polar residues" evidence="2">
    <location>
        <begin position="341"/>
        <end position="353"/>
    </location>
</feature>
<proteinExistence type="inferred from homology"/>